<dbReference type="OrthoDB" id="496344at2759"/>
<evidence type="ECO:0000313" key="2">
    <source>
        <dbReference type="Proteomes" id="UP000002009"/>
    </source>
</evidence>
<dbReference type="KEGG" id="mis:MICPUN_57730"/>
<accession>C1E3M0</accession>
<organism evidence="1 2">
    <name type="scientific">Micromonas commoda (strain RCC299 / NOUM17 / CCMP2709)</name>
    <name type="common">Picoplanktonic green alga</name>
    <dbReference type="NCBI Taxonomy" id="296587"/>
    <lineage>
        <taxon>Eukaryota</taxon>
        <taxon>Viridiplantae</taxon>
        <taxon>Chlorophyta</taxon>
        <taxon>Mamiellophyceae</taxon>
        <taxon>Mamiellales</taxon>
        <taxon>Mamiellaceae</taxon>
        <taxon>Micromonas</taxon>
    </lineage>
</organism>
<dbReference type="GeneID" id="8242602"/>
<name>C1E3M0_MICCC</name>
<evidence type="ECO:0000313" key="1">
    <source>
        <dbReference type="EMBL" id="ACO62574.1"/>
    </source>
</evidence>
<dbReference type="InParanoid" id="C1E3M0"/>
<dbReference type="EMBL" id="CP001325">
    <property type="protein sequence ID" value="ACO62574.1"/>
    <property type="molecule type" value="Genomic_DNA"/>
</dbReference>
<protein>
    <submittedName>
        <fullName evidence="1">Uncharacterized protein</fullName>
    </submittedName>
</protein>
<dbReference type="RefSeq" id="XP_002501316.1">
    <property type="nucleotide sequence ID" value="XM_002501270.1"/>
</dbReference>
<reference evidence="1 2" key="1">
    <citation type="journal article" date="2009" name="Science">
        <title>Green evolution and dynamic adaptations revealed by genomes of the marine picoeukaryotes Micromonas.</title>
        <authorList>
            <person name="Worden A.Z."/>
            <person name="Lee J.H."/>
            <person name="Mock T."/>
            <person name="Rouze P."/>
            <person name="Simmons M.P."/>
            <person name="Aerts A.L."/>
            <person name="Allen A.E."/>
            <person name="Cuvelier M.L."/>
            <person name="Derelle E."/>
            <person name="Everett M.V."/>
            <person name="Foulon E."/>
            <person name="Grimwood J."/>
            <person name="Gundlach H."/>
            <person name="Henrissat B."/>
            <person name="Napoli C."/>
            <person name="McDonald S.M."/>
            <person name="Parker M.S."/>
            <person name="Rombauts S."/>
            <person name="Salamov A."/>
            <person name="Von Dassow P."/>
            <person name="Badger J.H."/>
            <person name="Coutinho P.M."/>
            <person name="Demir E."/>
            <person name="Dubchak I."/>
            <person name="Gentemann C."/>
            <person name="Eikrem W."/>
            <person name="Gready J.E."/>
            <person name="John U."/>
            <person name="Lanier W."/>
            <person name="Lindquist E.A."/>
            <person name="Lucas S."/>
            <person name="Mayer K.F."/>
            <person name="Moreau H."/>
            <person name="Not F."/>
            <person name="Otillar R."/>
            <person name="Panaud O."/>
            <person name="Pangilinan J."/>
            <person name="Paulsen I."/>
            <person name="Piegu B."/>
            <person name="Poliakov A."/>
            <person name="Robbens S."/>
            <person name="Schmutz J."/>
            <person name="Toulza E."/>
            <person name="Wyss T."/>
            <person name="Zelensky A."/>
            <person name="Zhou K."/>
            <person name="Armbrust E.V."/>
            <person name="Bhattacharya D."/>
            <person name="Goodenough U.W."/>
            <person name="Van de Peer Y."/>
            <person name="Grigoriev I.V."/>
        </authorList>
    </citation>
    <scope>NUCLEOTIDE SEQUENCE [LARGE SCALE GENOMIC DNA]</scope>
    <source>
        <strain evidence="2">RCC299 / NOUM17</strain>
    </source>
</reference>
<dbReference type="Proteomes" id="UP000002009">
    <property type="component" value="Chromosome 4"/>
</dbReference>
<dbReference type="AlphaFoldDB" id="C1E3M0"/>
<proteinExistence type="predicted"/>
<keyword evidence="2" id="KW-1185">Reference proteome</keyword>
<sequence length="77" mass="8616">MEEFKAGKLSKVTFKYGFPQYAKPAAAASKQLGFKVGKEHETVVIVNTAYLKQAAQNAMKYGWAKEKQSPGVQKFMR</sequence>
<gene>
    <name evidence="1" type="ORF">MICPUN_57730</name>
</gene>
<dbReference type="OMA" id="YGFPQYA"/>